<dbReference type="GeneID" id="42775206"/>
<dbReference type="InterPro" id="IPR015500">
    <property type="entry name" value="Peptidase_S8_subtilisin-rel"/>
</dbReference>
<reference evidence="7 8" key="1">
    <citation type="submission" date="2016-06" db="EMBL/GenBank/DDBJ databases">
        <authorList>
            <person name="Kjaerup R.B."/>
            <person name="Dalgaard T.S."/>
            <person name="Juul-Madsen H.R."/>
        </authorList>
    </citation>
    <scope>NUCLEOTIDE SEQUENCE [LARGE SCALE GENOMIC DNA]</scope>
    <source>
        <strain evidence="7 8">373-A1</strain>
    </source>
</reference>
<dbReference type="PRINTS" id="PR00723">
    <property type="entry name" value="SUBTILISIN"/>
</dbReference>
<comment type="similarity">
    <text evidence="1 5">Belongs to the peptidase S8 family.</text>
</comment>
<dbReference type="InterPro" id="IPR000209">
    <property type="entry name" value="Peptidase_S8/S53_dom"/>
</dbReference>
<evidence type="ECO:0000256" key="3">
    <source>
        <dbReference type="ARBA" id="ARBA00022801"/>
    </source>
</evidence>
<dbReference type="Gene3D" id="3.40.50.200">
    <property type="entry name" value="Peptidase S8/S53 domain"/>
    <property type="match status" value="1"/>
</dbReference>
<dbReference type="Pfam" id="PF00082">
    <property type="entry name" value="Peptidase_S8"/>
    <property type="match status" value="2"/>
</dbReference>
<dbReference type="PROSITE" id="PS00136">
    <property type="entry name" value="SUBTILASE_ASP"/>
    <property type="match status" value="1"/>
</dbReference>
<dbReference type="InterPro" id="IPR034045">
    <property type="entry name" value="Pep_S8_CspA-like"/>
</dbReference>
<organism evidence="7 8">
    <name type="scientific">Clostridium paraputrificum</name>
    <dbReference type="NCBI Taxonomy" id="29363"/>
    <lineage>
        <taxon>Bacteria</taxon>
        <taxon>Bacillati</taxon>
        <taxon>Bacillota</taxon>
        <taxon>Clostridia</taxon>
        <taxon>Eubacteriales</taxon>
        <taxon>Clostridiaceae</taxon>
        <taxon>Clostridium</taxon>
    </lineage>
</organism>
<evidence type="ECO:0000259" key="6">
    <source>
        <dbReference type="Pfam" id="PF00082"/>
    </source>
</evidence>
<dbReference type="EMBL" id="MAPZ01000016">
    <property type="protein sequence ID" value="OBY11102.1"/>
    <property type="molecule type" value="Genomic_DNA"/>
</dbReference>
<dbReference type="AlphaFoldDB" id="A0A174BQJ0"/>
<evidence type="ECO:0000256" key="2">
    <source>
        <dbReference type="ARBA" id="ARBA00022670"/>
    </source>
</evidence>
<dbReference type="GO" id="GO:0004252">
    <property type="term" value="F:serine-type endopeptidase activity"/>
    <property type="evidence" value="ECO:0007669"/>
    <property type="project" value="UniProtKB-UniRule"/>
</dbReference>
<dbReference type="RefSeq" id="WP_027097370.1">
    <property type="nucleotide sequence ID" value="NZ_CAXSZC010000011.1"/>
</dbReference>
<keyword evidence="8" id="KW-1185">Reference proteome</keyword>
<keyword evidence="4 5" id="KW-0720">Serine protease</keyword>
<evidence type="ECO:0000256" key="5">
    <source>
        <dbReference type="PROSITE-ProRule" id="PRU01240"/>
    </source>
</evidence>
<protein>
    <recommendedName>
        <fullName evidence="6">Peptidase S8/S53 domain-containing protein</fullName>
    </recommendedName>
</protein>
<dbReference type="InterPro" id="IPR050131">
    <property type="entry name" value="Peptidase_S8_subtilisin-like"/>
</dbReference>
<feature type="active site" description="Charge relay system" evidence="5">
    <location>
        <position position="519"/>
    </location>
</feature>
<dbReference type="eggNOG" id="COG1404">
    <property type="taxonomic scope" value="Bacteria"/>
</dbReference>
<proteinExistence type="inferred from homology"/>
<keyword evidence="3 5" id="KW-0378">Hydrolase</keyword>
<dbReference type="PROSITE" id="PS51892">
    <property type="entry name" value="SUBTILASE"/>
    <property type="match status" value="1"/>
</dbReference>
<dbReference type="SUPFAM" id="SSF52743">
    <property type="entry name" value="Subtilisin-like"/>
    <property type="match status" value="1"/>
</dbReference>
<keyword evidence="2 5" id="KW-0645">Protease</keyword>
<feature type="active site" description="Charge relay system" evidence="5">
    <location>
        <position position="197"/>
    </location>
</feature>
<dbReference type="PIRSF" id="PIRSF037894">
    <property type="entry name" value="Subtilisin_rel_CspABC"/>
    <property type="match status" value="1"/>
</dbReference>
<evidence type="ECO:0000256" key="4">
    <source>
        <dbReference type="ARBA" id="ARBA00022825"/>
    </source>
</evidence>
<accession>A0A174BQJ0</accession>
<dbReference type="GO" id="GO:0006508">
    <property type="term" value="P:proteolysis"/>
    <property type="evidence" value="ECO:0007669"/>
    <property type="project" value="UniProtKB-KW"/>
</dbReference>
<evidence type="ECO:0000256" key="1">
    <source>
        <dbReference type="ARBA" id="ARBA00011073"/>
    </source>
</evidence>
<dbReference type="OrthoDB" id="2744137at2"/>
<dbReference type="Proteomes" id="UP000092714">
    <property type="component" value="Unassembled WGS sequence"/>
</dbReference>
<feature type="active site" description="Charge relay system" evidence="5">
    <location>
        <position position="124"/>
    </location>
</feature>
<name>A0A174BQJ0_9CLOT</name>
<sequence>MKKSDYIPEFIYTSSDYNKYLIQYEGDIELDLKGVPGLYVSKINDKYAILTVINVEMGLSNEFRYIKNLIIRNNRDFDSISFFKILEPYTLQEITPLEATDFEYIQGSDSINLKGEGVIVGIIDTGIDYLNNIFMDETGKTRIEFIWDQGVNTKGNENNNIPYGTIYTSNDINKAINAYRNGENPYDIVPSRDEVGHGTHMASLVGGMDYNKNQVYGIASKCRYGIIKLNEDMALKKRFNIKVPVYNLATIFPALEYLKDYTLANSKPMVILLPIESNSGNHKGNSILDKYIKTIASNVGIVIVTGTGNEGDAGGHSLSVIENVGDSEVIELNISEEDKNIILDIWVNVPDVVDVNVISPSGEESGVLSTSGSIEFAEEISFVLEETHIFYTEFVPEVFTGDQLIRIAMHNIRPGIWKVRTTLEKGKNSTINAWIPQRALINPKTRFLNSDIYGTITIPGDSTETITAAGYDQDNFNILGYSGVAFRDDFVDRIDIAAGSKNAVAIGLNNKINIINGTSVAAAMAAGTCALLMEWGIVRRNYPYMSTQSIKTFIARGTQKRKGDIYPNAQWGYGILNLYDIFSNIN</sequence>
<dbReference type="Gene3D" id="2.60.120.1290">
    <property type="match status" value="1"/>
</dbReference>
<feature type="domain" description="Peptidase S8/S53" evidence="6">
    <location>
        <begin position="115"/>
        <end position="313"/>
    </location>
</feature>
<evidence type="ECO:0000313" key="8">
    <source>
        <dbReference type="Proteomes" id="UP000092714"/>
    </source>
</evidence>
<comment type="caution">
    <text evidence="7">The sequence shown here is derived from an EMBL/GenBank/DDBJ whole genome shotgun (WGS) entry which is preliminary data.</text>
</comment>
<dbReference type="PANTHER" id="PTHR43806:SF11">
    <property type="entry name" value="CEREVISIN-RELATED"/>
    <property type="match status" value="1"/>
</dbReference>
<dbReference type="InterPro" id="IPR017310">
    <property type="entry name" value="Pept_S8A_subtilisin_clostridia"/>
</dbReference>
<dbReference type="PANTHER" id="PTHR43806">
    <property type="entry name" value="PEPTIDASE S8"/>
    <property type="match status" value="1"/>
</dbReference>
<evidence type="ECO:0000313" key="7">
    <source>
        <dbReference type="EMBL" id="OBY11102.1"/>
    </source>
</evidence>
<dbReference type="CDD" id="cd07478">
    <property type="entry name" value="Peptidases_S8_CspA-like"/>
    <property type="match status" value="1"/>
</dbReference>
<dbReference type="InterPro" id="IPR023827">
    <property type="entry name" value="Peptidase_S8_Asp-AS"/>
</dbReference>
<dbReference type="InterPro" id="IPR036852">
    <property type="entry name" value="Peptidase_S8/S53_dom_sf"/>
</dbReference>
<feature type="domain" description="Peptidase S8/S53" evidence="6">
    <location>
        <begin position="455"/>
        <end position="574"/>
    </location>
</feature>
<gene>
    <name evidence="7" type="ORF">CP373A1_06290</name>
</gene>